<organism evidence="6 7">
    <name type="scientific">Massarina eburnea CBS 473.64</name>
    <dbReference type="NCBI Taxonomy" id="1395130"/>
    <lineage>
        <taxon>Eukaryota</taxon>
        <taxon>Fungi</taxon>
        <taxon>Dikarya</taxon>
        <taxon>Ascomycota</taxon>
        <taxon>Pezizomycotina</taxon>
        <taxon>Dothideomycetes</taxon>
        <taxon>Pleosporomycetidae</taxon>
        <taxon>Pleosporales</taxon>
        <taxon>Massarineae</taxon>
        <taxon>Massarinaceae</taxon>
        <taxon>Massarina</taxon>
    </lineage>
</organism>
<dbReference type="Pfam" id="PF00155">
    <property type="entry name" value="Aminotran_1_2"/>
    <property type="match status" value="1"/>
</dbReference>
<name>A0A6A6RU33_9PLEO</name>
<dbReference type="InterPro" id="IPR015421">
    <property type="entry name" value="PyrdxlP-dep_Trfase_major"/>
</dbReference>
<dbReference type="AlphaFoldDB" id="A0A6A6RU33"/>
<protein>
    <submittedName>
        <fullName evidence="6">5-aminolevulinate synthase</fullName>
    </submittedName>
</protein>
<dbReference type="Proteomes" id="UP000799753">
    <property type="component" value="Unassembled WGS sequence"/>
</dbReference>
<gene>
    <name evidence="6" type="ORF">P280DRAFT_471271</name>
</gene>
<feature type="non-terminal residue" evidence="6">
    <location>
        <position position="432"/>
    </location>
</feature>
<dbReference type="InterPro" id="IPR050087">
    <property type="entry name" value="AON_synthase_class-II"/>
</dbReference>
<keyword evidence="3" id="KW-0808">Transferase</keyword>
<comment type="similarity">
    <text evidence="2">Belongs to the class-II pyridoxal-phosphate-dependent aminotransferase family. BioF subfamily.</text>
</comment>
<dbReference type="Gene3D" id="3.40.640.10">
    <property type="entry name" value="Type I PLP-dependent aspartate aminotransferase-like (Major domain)"/>
    <property type="match status" value="1"/>
</dbReference>
<comment type="cofactor">
    <cofactor evidence="1">
        <name>pyridoxal 5'-phosphate</name>
        <dbReference type="ChEBI" id="CHEBI:597326"/>
    </cofactor>
</comment>
<accession>A0A6A6RU33</accession>
<sequence>MESTPIGENLSLRIRSQRLDTSTRKQQHTFTRNLTEALDTRRANQIFFLTLQNIWQVSDAVDFCSNDILSFGSSGRVRAEFLSELAKYPDFSPGSGGSRVLDGNSPYIEETESLIANYHGAETGLIVNSGFDGNLAIWSAIPRLGDVIVYDALVHASTYEGMNQSLAMARKEFAHNDIESFRSALISVSEAHPLIKKGKRCVLVAVEAVYSMDGDICPLQELVDVAREVFSEGYGTVQFVVDEAHSTGVIGELGKGLVSELGLEKDIAIRLHTFGKAMCASGAIIMGSSTVRSALVNFARSIIFTTAPSFPFVAAIRAGYNILPNTDTDHARARIQELVRSFFDSVTSHPLWKTAKDLGIMRIPLANGDWETQPFMTHIVPIRTKEPYHYWLFFHLSFEGFSVFPVDYPTVPKGETRLKISFHAKNSEEEVY</sequence>
<dbReference type="InterPro" id="IPR015422">
    <property type="entry name" value="PyrdxlP-dep_Trfase_small"/>
</dbReference>
<dbReference type="InterPro" id="IPR004839">
    <property type="entry name" value="Aminotransferase_I/II_large"/>
</dbReference>
<dbReference type="InterPro" id="IPR015424">
    <property type="entry name" value="PyrdxlP-dep_Trfase"/>
</dbReference>
<dbReference type="OrthoDB" id="2382073at2759"/>
<evidence type="ECO:0000256" key="4">
    <source>
        <dbReference type="ARBA" id="ARBA00022898"/>
    </source>
</evidence>
<keyword evidence="7" id="KW-1185">Reference proteome</keyword>
<proteinExistence type="inferred from homology"/>
<reference evidence="6" key="1">
    <citation type="journal article" date="2020" name="Stud. Mycol.">
        <title>101 Dothideomycetes genomes: a test case for predicting lifestyles and emergence of pathogens.</title>
        <authorList>
            <person name="Haridas S."/>
            <person name="Albert R."/>
            <person name="Binder M."/>
            <person name="Bloem J."/>
            <person name="Labutti K."/>
            <person name="Salamov A."/>
            <person name="Andreopoulos B."/>
            <person name="Baker S."/>
            <person name="Barry K."/>
            <person name="Bills G."/>
            <person name="Bluhm B."/>
            <person name="Cannon C."/>
            <person name="Castanera R."/>
            <person name="Culley D."/>
            <person name="Daum C."/>
            <person name="Ezra D."/>
            <person name="Gonzalez J."/>
            <person name="Henrissat B."/>
            <person name="Kuo A."/>
            <person name="Liang C."/>
            <person name="Lipzen A."/>
            <person name="Lutzoni F."/>
            <person name="Magnuson J."/>
            <person name="Mondo S."/>
            <person name="Nolan M."/>
            <person name="Ohm R."/>
            <person name="Pangilinan J."/>
            <person name="Park H.-J."/>
            <person name="Ramirez L."/>
            <person name="Alfaro M."/>
            <person name="Sun H."/>
            <person name="Tritt A."/>
            <person name="Yoshinaga Y."/>
            <person name="Zwiers L.-H."/>
            <person name="Turgeon B."/>
            <person name="Goodwin S."/>
            <person name="Spatafora J."/>
            <person name="Crous P."/>
            <person name="Grigoriev I."/>
        </authorList>
    </citation>
    <scope>NUCLEOTIDE SEQUENCE</scope>
    <source>
        <strain evidence="6">CBS 473.64</strain>
    </source>
</reference>
<evidence type="ECO:0000256" key="2">
    <source>
        <dbReference type="ARBA" id="ARBA00010008"/>
    </source>
</evidence>
<evidence type="ECO:0000256" key="1">
    <source>
        <dbReference type="ARBA" id="ARBA00001933"/>
    </source>
</evidence>
<dbReference type="SUPFAM" id="SSF53383">
    <property type="entry name" value="PLP-dependent transferases"/>
    <property type="match status" value="1"/>
</dbReference>
<evidence type="ECO:0000313" key="7">
    <source>
        <dbReference type="Proteomes" id="UP000799753"/>
    </source>
</evidence>
<dbReference type="PANTHER" id="PTHR13693">
    <property type="entry name" value="CLASS II AMINOTRANSFERASE/8-AMINO-7-OXONONANOATE SYNTHASE"/>
    <property type="match status" value="1"/>
</dbReference>
<dbReference type="PANTHER" id="PTHR13693:SF77">
    <property type="entry name" value="8-AMINO-7-OXONONANOATE SYNTHASE"/>
    <property type="match status" value="1"/>
</dbReference>
<keyword evidence="4" id="KW-0663">Pyridoxal phosphate</keyword>
<evidence type="ECO:0000313" key="6">
    <source>
        <dbReference type="EMBL" id="KAF2638707.1"/>
    </source>
</evidence>
<dbReference type="GO" id="GO:0009102">
    <property type="term" value="P:biotin biosynthetic process"/>
    <property type="evidence" value="ECO:0007669"/>
    <property type="project" value="TreeGrafter"/>
</dbReference>
<dbReference type="Gene3D" id="3.90.1150.10">
    <property type="entry name" value="Aspartate Aminotransferase, domain 1"/>
    <property type="match status" value="1"/>
</dbReference>
<feature type="domain" description="Aminotransferase class I/classII large" evidence="5">
    <location>
        <begin position="60"/>
        <end position="431"/>
    </location>
</feature>
<dbReference type="GO" id="GO:0016740">
    <property type="term" value="F:transferase activity"/>
    <property type="evidence" value="ECO:0007669"/>
    <property type="project" value="UniProtKB-KW"/>
</dbReference>
<dbReference type="EMBL" id="MU006789">
    <property type="protein sequence ID" value="KAF2638707.1"/>
    <property type="molecule type" value="Genomic_DNA"/>
</dbReference>
<evidence type="ECO:0000256" key="3">
    <source>
        <dbReference type="ARBA" id="ARBA00022679"/>
    </source>
</evidence>
<dbReference type="GO" id="GO:0030170">
    <property type="term" value="F:pyridoxal phosphate binding"/>
    <property type="evidence" value="ECO:0007669"/>
    <property type="project" value="InterPro"/>
</dbReference>
<evidence type="ECO:0000259" key="5">
    <source>
        <dbReference type="Pfam" id="PF00155"/>
    </source>
</evidence>